<dbReference type="Pfam" id="PF08327">
    <property type="entry name" value="AHSA1"/>
    <property type="match status" value="1"/>
</dbReference>
<evidence type="ECO:0000313" key="3">
    <source>
        <dbReference type="EMBL" id="BCT77593.1"/>
    </source>
</evidence>
<reference evidence="3 4" key="1">
    <citation type="journal article" date="2021" name="J. Biosci. Bioeng.">
        <title>Identification and characterization of a chc gene cluster responsible for the aromatization pathway of cyclohexanecarboxylate degradation in Sinomonas cyclohexanicum ATCC 51369.</title>
        <authorList>
            <person name="Yamamoto T."/>
            <person name="Hasegawa Y."/>
            <person name="Lau P.C.K."/>
            <person name="Iwaki H."/>
        </authorList>
    </citation>
    <scope>NUCLEOTIDE SEQUENCE [LARGE SCALE GENOMIC DNA]</scope>
    <source>
        <strain evidence="3 4">ATCC 51369</strain>
    </source>
</reference>
<keyword evidence="4" id="KW-1185">Reference proteome</keyword>
<dbReference type="CDD" id="cd07814">
    <property type="entry name" value="SRPBCC_CalC_Aha1-like"/>
    <property type="match status" value="1"/>
</dbReference>
<dbReference type="Proteomes" id="UP001319861">
    <property type="component" value="Chromosome"/>
</dbReference>
<proteinExistence type="inferred from homology"/>
<feature type="domain" description="Activator of Hsp90 ATPase homologue 1/2-like C-terminal" evidence="2">
    <location>
        <begin position="23"/>
        <end position="159"/>
    </location>
</feature>
<evidence type="ECO:0000259" key="2">
    <source>
        <dbReference type="Pfam" id="PF08327"/>
    </source>
</evidence>
<organism evidence="3 4">
    <name type="scientific">Sinomonas cyclohexanicum</name>
    <name type="common">Corynebacterium cyclohexanicum</name>
    <dbReference type="NCBI Taxonomy" id="322009"/>
    <lineage>
        <taxon>Bacteria</taxon>
        <taxon>Bacillati</taxon>
        <taxon>Actinomycetota</taxon>
        <taxon>Actinomycetes</taxon>
        <taxon>Micrococcales</taxon>
        <taxon>Micrococcaceae</taxon>
        <taxon>Sinomonas</taxon>
    </lineage>
</organism>
<name>A0ABN6FLE4_SINCY</name>
<comment type="similarity">
    <text evidence="1">Belongs to the AHA1 family.</text>
</comment>
<dbReference type="SUPFAM" id="SSF55961">
    <property type="entry name" value="Bet v1-like"/>
    <property type="match status" value="1"/>
</dbReference>
<dbReference type="InterPro" id="IPR013538">
    <property type="entry name" value="ASHA1/2-like_C"/>
</dbReference>
<protein>
    <submittedName>
        <fullName evidence="3">Activator of HSP90 ATPase</fullName>
    </submittedName>
</protein>
<sequence length="180" mass="20012">MTFVSSTTDTENLTLTLVTEFTADPARVWQVWEDPRQLERWWGPPTWPATFATHDFTPGGRCHYFMTGPDGETAHGWWRFIAIDEPRRLEIEDGFANEDGSPTDPEDSATFVVTLEDSGGGTRMTTVSAFRTLGQLERMLAMGMEEGMKQASGQIDAILAEVREDTASRADSAATEDSVR</sequence>
<dbReference type="InterPro" id="IPR023393">
    <property type="entry name" value="START-like_dom_sf"/>
</dbReference>
<accession>A0ABN6FLE4</accession>
<dbReference type="EMBL" id="AP024525">
    <property type="protein sequence ID" value="BCT77593.1"/>
    <property type="molecule type" value="Genomic_DNA"/>
</dbReference>
<dbReference type="Gene3D" id="3.30.530.20">
    <property type="match status" value="1"/>
</dbReference>
<gene>
    <name evidence="3" type="ORF">SCMU_34350</name>
</gene>
<evidence type="ECO:0000256" key="1">
    <source>
        <dbReference type="ARBA" id="ARBA00006817"/>
    </source>
</evidence>
<evidence type="ECO:0000313" key="4">
    <source>
        <dbReference type="Proteomes" id="UP001319861"/>
    </source>
</evidence>
<dbReference type="RefSeq" id="WP_229230283.1">
    <property type="nucleotide sequence ID" value="NZ_AP024525.1"/>
</dbReference>